<evidence type="ECO:0000313" key="6">
    <source>
        <dbReference type="Proteomes" id="UP000325289"/>
    </source>
</evidence>
<evidence type="ECO:0000256" key="2">
    <source>
        <dbReference type="ARBA" id="ARBA00022748"/>
    </source>
</evidence>
<dbReference type="GO" id="GO:0017004">
    <property type="term" value="P:cytochrome complex assembly"/>
    <property type="evidence" value="ECO:0007669"/>
    <property type="project" value="UniProtKB-KW"/>
</dbReference>
<dbReference type="GO" id="GO:0030313">
    <property type="term" value="C:cell envelope"/>
    <property type="evidence" value="ECO:0007669"/>
    <property type="project" value="UniProtKB-SubCell"/>
</dbReference>
<dbReference type="EMBL" id="FOMS01000017">
    <property type="protein sequence ID" value="SFE80885.1"/>
    <property type="molecule type" value="Genomic_DNA"/>
</dbReference>
<dbReference type="InterPro" id="IPR011990">
    <property type="entry name" value="TPR-like_helical_dom_sf"/>
</dbReference>
<keyword evidence="4" id="KW-0472">Membrane</keyword>
<dbReference type="SUPFAM" id="SSF48452">
    <property type="entry name" value="TPR-like"/>
    <property type="match status" value="1"/>
</dbReference>
<dbReference type="InterPro" id="IPR017560">
    <property type="entry name" value="Cyt_c_biogenesis_CcmI"/>
</dbReference>
<dbReference type="RefSeq" id="WP_149758331.1">
    <property type="nucleotide sequence ID" value="NZ_FOMS01000017.1"/>
</dbReference>
<evidence type="ECO:0000313" key="5">
    <source>
        <dbReference type="EMBL" id="SFE80885.1"/>
    </source>
</evidence>
<keyword evidence="2" id="KW-0201">Cytochrome c-type biogenesis</keyword>
<keyword evidence="4" id="KW-0812">Transmembrane</keyword>
<name>A0A1I2DJU2_9RHOB</name>
<dbReference type="PANTHER" id="PTHR47870:SF1">
    <property type="entry name" value="CYTOCHROME C-TYPE BIOGENESIS PROTEIN CCMH"/>
    <property type="match status" value="1"/>
</dbReference>
<feature type="transmembrane region" description="Helical" evidence="4">
    <location>
        <begin position="6"/>
        <end position="24"/>
    </location>
</feature>
<feature type="region of interest" description="Disordered" evidence="3">
    <location>
        <begin position="135"/>
        <end position="158"/>
    </location>
</feature>
<gene>
    <name evidence="5" type="ORF">SAMN04515678_11736</name>
</gene>
<dbReference type="GO" id="GO:0005886">
    <property type="term" value="C:plasma membrane"/>
    <property type="evidence" value="ECO:0007669"/>
    <property type="project" value="TreeGrafter"/>
</dbReference>
<keyword evidence="4" id="KW-1133">Transmembrane helix</keyword>
<protein>
    <submittedName>
        <fullName evidence="5">Cytochrome c-type biogenesis protein CcmH</fullName>
    </submittedName>
</protein>
<dbReference type="PANTHER" id="PTHR47870">
    <property type="entry name" value="CYTOCHROME C-TYPE BIOGENESIS PROTEIN CCMH"/>
    <property type="match status" value="1"/>
</dbReference>
<dbReference type="NCBIfam" id="TIGR03142">
    <property type="entry name" value="cytochro_ccmI"/>
    <property type="match status" value="1"/>
</dbReference>
<evidence type="ECO:0000256" key="4">
    <source>
        <dbReference type="SAM" id="Phobius"/>
    </source>
</evidence>
<evidence type="ECO:0000256" key="3">
    <source>
        <dbReference type="SAM" id="MobiDB-lite"/>
    </source>
</evidence>
<feature type="region of interest" description="Disordered" evidence="3">
    <location>
        <begin position="309"/>
        <end position="332"/>
    </location>
</feature>
<dbReference type="InterPro" id="IPR051263">
    <property type="entry name" value="C-type_cytochrome_biogenesis"/>
</dbReference>
<comment type="subcellular location">
    <subcellularLocation>
        <location evidence="1">Cell envelope</location>
    </subcellularLocation>
</comment>
<reference evidence="5 6" key="1">
    <citation type="submission" date="2016-10" db="EMBL/GenBank/DDBJ databases">
        <authorList>
            <person name="Varghese N."/>
            <person name="Submissions S."/>
        </authorList>
    </citation>
    <scope>NUCLEOTIDE SEQUENCE [LARGE SCALE GENOMIC DNA]</scope>
    <source>
        <strain evidence="6">YIM D21,KCTC 23444,ACCC 10710</strain>
    </source>
</reference>
<proteinExistence type="predicted"/>
<evidence type="ECO:0000256" key="1">
    <source>
        <dbReference type="ARBA" id="ARBA00004196"/>
    </source>
</evidence>
<feature type="transmembrane region" description="Helical" evidence="4">
    <location>
        <begin position="93"/>
        <end position="116"/>
    </location>
</feature>
<dbReference type="AlphaFoldDB" id="A0A1I2DJU2"/>
<organism evidence="5 6">
    <name type="scientific">Roseivivax sediminis</name>
    <dbReference type="NCBI Taxonomy" id="936889"/>
    <lineage>
        <taxon>Bacteria</taxon>
        <taxon>Pseudomonadati</taxon>
        <taxon>Pseudomonadota</taxon>
        <taxon>Alphaproteobacteria</taxon>
        <taxon>Rhodobacterales</taxon>
        <taxon>Roseobacteraceae</taxon>
        <taxon>Roseivivax</taxon>
    </lineage>
</organism>
<dbReference type="OrthoDB" id="9815847at2"/>
<keyword evidence="6" id="KW-1185">Reference proteome</keyword>
<accession>A0A1I2DJU2</accession>
<dbReference type="Proteomes" id="UP000325289">
    <property type="component" value="Unassembled WGS sequence"/>
</dbReference>
<dbReference type="Gene3D" id="1.25.40.10">
    <property type="entry name" value="Tetratricopeptide repeat domain"/>
    <property type="match status" value="1"/>
</dbReference>
<sequence length="410" mass="43847">MTGFFILTGALALLVAALMALALLRGHRDTRAGEAFDLQVYRDQLKEVERDAARGTIGPEEAERLRTEVSRRLLAADERARAAATGEGQPRTLGYLAAALIVAVVLGGGFGLYAALGAPGYGDLGLRARIAQAEEARAERPSQNDAEAQAPQADRPDASEEYRALVQRLRGAVAERPDDLQGYQLLARSEAALGNYGAAWRAQQKIVELKGSEATAGDHADLGDMMVLAAGGYVSPEAERAFDAALARDPGNGPARYYKGLSYAQTGRPDRAFRIWDRLLRDSAATDPWVDPVQQQIGAMARRAGVNNYQMPQPEGAEPGPSPAEMQAAEDMDPEARAEMIRGMVSRLSDRLQSEGGSPEEWARLIGAYAVLGQAERAMAAFEEAQDIFAGDEAALRTIRQGAQGAGIGQ</sequence>
<feature type="compositionally biased region" description="Low complexity" evidence="3">
    <location>
        <begin position="312"/>
        <end position="325"/>
    </location>
</feature>